<dbReference type="Proteomes" id="UP001295794">
    <property type="component" value="Unassembled WGS sequence"/>
</dbReference>
<protein>
    <recommendedName>
        <fullName evidence="9">SNF5-domain-containing protein</fullName>
    </recommendedName>
</protein>
<keyword evidence="5" id="KW-0539">Nucleus</keyword>
<feature type="region of interest" description="Disordered" evidence="6">
    <location>
        <begin position="598"/>
        <end position="621"/>
    </location>
</feature>
<dbReference type="GO" id="GO:0006338">
    <property type="term" value="P:chromatin remodeling"/>
    <property type="evidence" value="ECO:0007669"/>
    <property type="project" value="InterPro"/>
</dbReference>
<feature type="compositionally biased region" description="Low complexity" evidence="6">
    <location>
        <begin position="1154"/>
        <end position="1167"/>
    </location>
</feature>
<feature type="region of interest" description="Disordered" evidence="6">
    <location>
        <begin position="872"/>
        <end position="905"/>
    </location>
</feature>
<keyword evidence="8" id="KW-1185">Reference proteome</keyword>
<comment type="similarity">
    <text evidence="2">Belongs to the SNF5 family.</text>
</comment>
<comment type="caution">
    <text evidence="7">The sequence shown here is derived from an EMBL/GenBank/DDBJ whole genome shotgun (WGS) entry which is preliminary data.</text>
</comment>
<sequence>MNMTGGGGGPFAGGSGGGINPAMLASYGRQQQQHQQQQQQFGGGASISPAQLMNGGMGMGMGGGGMGMGMGMGNAAGMMGPSQHSMMNMAMNGGGVGGGISPAALPSPMNGGGGGGGGMNPASFNLMGNSGLNPSLAHAPPQMTGPTPNQNPIPPQTLQILANIGVSRDQLAQMNPQERQMTIKNANAIMMRQQQQQQQFASPDMANGFYDGMGMSGMPSPSSMGGGVSMGAGMGGGNMGMGGGMGGGGMGMGGMNMGMGMNMGNPGMGMNSNNPMGMGLAGGGMGVGAHPIGMGSMGMGNGAMGMNMGNGNMGGLGMNTGGGMGMGNMGGGNMGMMSPARPGTAQGMSPRSASSMGMGMGAGSADFSHQNGFQGAKHPHPPPFGGSGFGPGGGTPQDIPAPGSPFSTLKRKLTNEASTAIHPMGMPTRSTSFTETANGLPMNTPLRPPSATSSQPDAPRRASPHRHRSASPVKAGPSSRAEKALPQRVPPLVGPLPASVDLNPATTKVTVVPLSTSLTTIPPLSQSEVQDVKSWKSTDQAYASLLKTMKTRATTEMQEIFGNQKNLPWWTKGSLASNTSRFMRAREPFDVRYPLRKKDGREGARRKGARREGIRLPRRLDPEDADRPELLVPIRLEFDVEHHRMRDTFVWNLNDPVISPELFAQTLVEDYNLTGSYHATIVKSIQDQLSDYRAHSSKFDGDSWDVRGDEEDTLNAGSLQGESSAWWSAWRKRLRSRRIESDLDDDRPMSLEEFAPNYKSAAEDMRIVIKLDILVGTIKLDDQFEWDLTNADASPEQFAAIYTRDLGLNGEFSTAIAHSIREQVQMYQKSLFLEQDDKDDELRSAFLSRLSTAARPVDQVASFTPQLNYLSDGELERHHEKDRDSSNINRRRKKGRKRGANLDPLRTCRTPALGFPELDAATLAAVAAAAAPVSRRAAAAAASRTIANMVASENENGEHVFTPLPALPAPPPLIIKEKTVKGLFKAPAYKSEIILRARAKVRAPIESTAVDPSLLPPPLPDDPPPMAVPMSRQLISNGVWHCLNCGCPESIAVGRRKGPQGDKTLCGTCGKYWHRHRRMREVPYNPDVEHHSKIKHDAEAVKSANASRRGRQQQQQKQQQQMNPLLRDLSPVSDTSSVDDLPQVNGGNNRLVITSSPLTHSSPLPEESTPEKSVPASVETAVADVPEPMVVVEPVPPVVEQVEVVPDSSVATIWPPTWLTKAIAQLQAKWENDRFDVTLRKVNTSSDPEWRIKCMDCPGKLYTPGPGETLSNFEVHLKNRLHRQRVAERIASVNQAVGSV</sequence>
<dbReference type="GO" id="GO:0008270">
    <property type="term" value="F:zinc ion binding"/>
    <property type="evidence" value="ECO:0007669"/>
    <property type="project" value="InterPro"/>
</dbReference>
<feature type="compositionally biased region" description="Basic and acidic residues" evidence="6">
    <location>
        <begin position="1087"/>
        <end position="1100"/>
    </location>
</feature>
<keyword evidence="4" id="KW-0804">Transcription</keyword>
<proteinExistence type="inferred from homology"/>
<evidence type="ECO:0000313" key="8">
    <source>
        <dbReference type="Proteomes" id="UP001295794"/>
    </source>
</evidence>
<feature type="region of interest" description="Disordered" evidence="6">
    <location>
        <begin position="370"/>
        <end position="487"/>
    </location>
</feature>
<dbReference type="PANTHER" id="PTHR10019">
    <property type="entry name" value="SNF5"/>
    <property type="match status" value="1"/>
</dbReference>
<evidence type="ECO:0000256" key="1">
    <source>
        <dbReference type="ARBA" id="ARBA00004123"/>
    </source>
</evidence>
<dbReference type="GO" id="GO:0000228">
    <property type="term" value="C:nuclear chromosome"/>
    <property type="evidence" value="ECO:0007669"/>
    <property type="project" value="InterPro"/>
</dbReference>
<feature type="compositionally biased region" description="Basic and acidic residues" evidence="6">
    <location>
        <begin position="874"/>
        <end position="885"/>
    </location>
</feature>
<feature type="compositionally biased region" description="Low complexity" evidence="6">
    <location>
        <begin position="30"/>
        <end position="40"/>
    </location>
</feature>
<evidence type="ECO:0000313" key="7">
    <source>
        <dbReference type="EMBL" id="CAK5263749.1"/>
    </source>
</evidence>
<evidence type="ECO:0000256" key="3">
    <source>
        <dbReference type="ARBA" id="ARBA00023015"/>
    </source>
</evidence>
<feature type="compositionally biased region" description="Gly residues" evidence="6">
    <location>
        <begin position="385"/>
        <end position="395"/>
    </location>
</feature>
<feature type="region of interest" description="Disordered" evidence="6">
    <location>
        <begin position="20"/>
        <end position="49"/>
    </location>
</feature>
<evidence type="ECO:0008006" key="9">
    <source>
        <dbReference type="Google" id="ProtNLM"/>
    </source>
</evidence>
<gene>
    <name evidence="7" type="ORF">MYCIT1_LOCUS3360</name>
</gene>
<feature type="region of interest" description="Disordered" evidence="6">
    <location>
        <begin position="1084"/>
        <end position="1175"/>
    </location>
</feature>
<comment type="subcellular location">
    <subcellularLocation>
        <location evidence="1">Nucleus</location>
    </subcellularLocation>
</comment>
<accession>A0AAD2GWU0</accession>
<feature type="compositionally biased region" description="Low complexity" evidence="6">
    <location>
        <begin position="1112"/>
        <end position="1121"/>
    </location>
</feature>
<keyword evidence="3" id="KW-0805">Transcription regulation</keyword>
<dbReference type="Pfam" id="PF04855">
    <property type="entry name" value="SNF5"/>
    <property type="match status" value="1"/>
</dbReference>
<evidence type="ECO:0000256" key="6">
    <source>
        <dbReference type="SAM" id="MobiDB-lite"/>
    </source>
</evidence>
<evidence type="ECO:0000256" key="5">
    <source>
        <dbReference type="ARBA" id="ARBA00023242"/>
    </source>
</evidence>
<organism evidence="7 8">
    <name type="scientific">Mycena citricolor</name>
    <dbReference type="NCBI Taxonomy" id="2018698"/>
    <lineage>
        <taxon>Eukaryota</taxon>
        <taxon>Fungi</taxon>
        <taxon>Dikarya</taxon>
        <taxon>Basidiomycota</taxon>
        <taxon>Agaricomycotina</taxon>
        <taxon>Agaricomycetes</taxon>
        <taxon>Agaricomycetidae</taxon>
        <taxon>Agaricales</taxon>
        <taxon>Marasmiineae</taxon>
        <taxon>Mycenaceae</taxon>
        <taxon>Mycena</taxon>
    </lineage>
</organism>
<evidence type="ECO:0000256" key="2">
    <source>
        <dbReference type="ARBA" id="ARBA00010239"/>
    </source>
</evidence>
<dbReference type="InterPro" id="IPR013088">
    <property type="entry name" value="Znf_NHR/GATA"/>
</dbReference>
<dbReference type="EMBL" id="CAVNYO010000044">
    <property type="protein sequence ID" value="CAK5263749.1"/>
    <property type="molecule type" value="Genomic_DNA"/>
</dbReference>
<name>A0AAD2GWU0_9AGAR</name>
<dbReference type="InterPro" id="IPR006939">
    <property type="entry name" value="SNF5"/>
</dbReference>
<feature type="compositionally biased region" description="Polar residues" evidence="6">
    <location>
        <begin position="428"/>
        <end position="437"/>
    </location>
</feature>
<dbReference type="Gene3D" id="3.30.50.10">
    <property type="entry name" value="Erythroid Transcription Factor GATA-1, subunit A"/>
    <property type="match status" value="1"/>
</dbReference>
<dbReference type="GO" id="GO:0006355">
    <property type="term" value="P:regulation of DNA-templated transcription"/>
    <property type="evidence" value="ECO:0007669"/>
    <property type="project" value="InterPro"/>
</dbReference>
<feature type="compositionally biased region" description="Basic residues" evidence="6">
    <location>
        <begin position="889"/>
        <end position="899"/>
    </location>
</feature>
<reference evidence="7" key="1">
    <citation type="submission" date="2023-11" db="EMBL/GenBank/DDBJ databases">
        <authorList>
            <person name="De Vega J J."/>
            <person name="De Vega J J."/>
        </authorList>
    </citation>
    <scope>NUCLEOTIDE SEQUENCE</scope>
</reference>
<evidence type="ECO:0000256" key="4">
    <source>
        <dbReference type="ARBA" id="ARBA00023163"/>
    </source>
</evidence>